<dbReference type="Proteomes" id="UP001054837">
    <property type="component" value="Unassembled WGS sequence"/>
</dbReference>
<organism evidence="1 2">
    <name type="scientific">Caerostris darwini</name>
    <dbReference type="NCBI Taxonomy" id="1538125"/>
    <lineage>
        <taxon>Eukaryota</taxon>
        <taxon>Metazoa</taxon>
        <taxon>Ecdysozoa</taxon>
        <taxon>Arthropoda</taxon>
        <taxon>Chelicerata</taxon>
        <taxon>Arachnida</taxon>
        <taxon>Araneae</taxon>
        <taxon>Araneomorphae</taxon>
        <taxon>Entelegynae</taxon>
        <taxon>Araneoidea</taxon>
        <taxon>Araneidae</taxon>
        <taxon>Caerostris</taxon>
    </lineage>
</organism>
<gene>
    <name evidence="1" type="ORF">CDAR_470361</name>
</gene>
<dbReference type="AlphaFoldDB" id="A0AAV4PSQ8"/>
<keyword evidence="2" id="KW-1185">Reference proteome</keyword>
<sequence length="72" mass="8322">MLLVGTMVVECAEVAELSSLFRLHLAYSEKVALHSGDRRNRSWKDMLLVRIMVVEYAEVAELSRLFRLVVDR</sequence>
<protein>
    <submittedName>
        <fullName evidence="1">Uncharacterized protein</fullName>
    </submittedName>
</protein>
<reference evidence="1 2" key="1">
    <citation type="submission" date="2021-06" db="EMBL/GenBank/DDBJ databases">
        <title>Caerostris darwini draft genome.</title>
        <authorList>
            <person name="Kono N."/>
            <person name="Arakawa K."/>
        </authorList>
    </citation>
    <scope>NUCLEOTIDE SEQUENCE [LARGE SCALE GENOMIC DNA]</scope>
</reference>
<comment type="caution">
    <text evidence="1">The sequence shown here is derived from an EMBL/GenBank/DDBJ whole genome shotgun (WGS) entry which is preliminary data.</text>
</comment>
<accession>A0AAV4PSQ8</accession>
<evidence type="ECO:0000313" key="2">
    <source>
        <dbReference type="Proteomes" id="UP001054837"/>
    </source>
</evidence>
<name>A0AAV4PSQ8_9ARAC</name>
<proteinExistence type="predicted"/>
<dbReference type="EMBL" id="BPLQ01003292">
    <property type="protein sequence ID" value="GIX99375.1"/>
    <property type="molecule type" value="Genomic_DNA"/>
</dbReference>
<evidence type="ECO:0000313" key="1">
    <source>
        <dbReference type="EMBL" id="GIX99375.1"/>
    </source>
</evidence>